<dbReference type="AlphaFoldDB" id="A0ABD1CXD4"/>
<comment type="caution">
    <text evidence="1">The sequence shown here is derived from an EMBL/GenBank/DDBJ whole genome shotgun (WGS) entry which is preliminary data.</text>
</comment>
<gene>
    <name evidence="1" type="ORF">pipiens_013755</name>
</gene>
<keyword evidence="2" id="KW-1185">Reference proteome</keyword>
<organism evidence="1 2">
    <name type="scientific">Culex pipiens pipiens</name>
    <name type="common">Northern house mosquito</name>
    <dbReference type="NCBI Taxonomy" id="38569"/>
    <lineage>
        <taxon>Eukaryota</taxon>
        <taxon>Metazoa</taxon>
        <taxon>Ecdysozoa</taxon>
        <taxon>Arthropoda</taxon>
        <taxon>Hexapoda</taxon>
        <taxon>Insecta</taxon>
        <taxon>Pterygota</taxon>
        <taxon>Neoptera</taxon>
        <taxon>Endopterygota</taxon>
        <taxon>Diptera</taxon>
        <taxon>Nematocera</taxon>
        <taxon>Culicoidea</taxon>
        <taxon>Culicidae</taxon>
        <taxon>Culicinae</taxon>
        <taxon>Culicini</taxon>
        <taxon>Culex</taxon>
        <taxon>Culex</taxon>
    </lineage>
</organism>
<reference evidence="1 2" key="1">
    <citation type="submission" date="2024-05" db="EMBL/GenBank/DDBJ databases">
        <title>Culex pipiens pipiens assembly and annotation.</title>
        <authorList>
            <person name="Alout H."/>
            <person name="Durand T."/>
        </authorList>
    </citation>
    <scope>NUCLEOTIDE SEQUENCE [LARGE SCALE GENOMIC DNA]</scope>
    <source>
        <strain evidence="1">HA-2024</strain>
        <tissue evidence="1">Whole body</tissue>
    </source>
</reference>
<sequence>MYEVMKITIRSTTTRGRNWRTDRDDERKNLTIWMCVRTSSSSTSSTSASRDWEVTETTEELTLMFGVHVNIQFTLVKVNRYTTRHYRAYYSGSISITSFSTVIRLGDGYQEAAPSVLWKR</sequence>
<accession>A0ABD1CXD4</accession>
<dbReference type="Proteomes" id="UP001562425">
    <property type="component" value="Unassembled WGS sequence"/>
</dbReference>
<name>A0ABD1CXD4_CULPP</name>
<dbReference type="EMBL" id="JBEHCU010008834">
    <property type="protein sequence ID" value="KAL1381038.1"/>
    <property type="molecule type" value="Genomic_DNA"/>
</dbReference>
<evidence type="ECO:0000313" key="2">
    <source>
        <dbReference type="Proteomes" id="UP001562425"/>
    </source>
</evidence>
<evidence type="ECO:0000313" key="1">
    <source>
        <dbReference type="EMBL" id="KAL1381038.1"/>
    </source>
</evidence>
<proteinExistence type="predicted"/>
<protein>
    <submittedName>
        <fullName evidence="1">Uncharacterized protein</fullName>
    </submittedName>
</protein>